<dbReference type="PANTHER" id="PTHR43731:SF14">
    <property type="entry name" value="PRESENILIN-ASSOCIATED RHOMBOID-LIKE PROTEIN, MITOCHONDRIAL"/>
    <property type="match status" value="1"/>
</dbReference>
<dbReference type="InterPro" id="IPR050925">
    <property type="entry name" value="Rhomboid_protease_S54"/>
</dbReference>
<keyword evidence="12" id="KW-1185">Reference proteome</keyword>
<evidence type="ECO:0000313" key="11">
    <source>
        <dbReference type="EMBL" id="GAA0168495.1"/>
    </source>
</evidence>
<proteinExistence type="inferred from homology"/>
<organism evidence="11 12">
    <name type="scientific">Lithospermum erythrorhizon</name>
    <name type="common">Purple gromwell</name>
    <name type="synonym">Lithospermum officinale var. erythrorhizon</name>
    <dbReference type="NCBI Taxonomy" id="34254"/>
    <lineage>
        <taxon>Eukaryota</taxon>
        <taxon>Viridiplantae</taxon>
        <taxon>Streptophyta</taxon>
        <taxon>Embryophyta</taxon>
        <taxon>Tracheophyta</taxon>
        <taxon>Spermatophyta</taxon>
        <taxon>Magnoliopsida</taxon>
        <taxon>eudicotyledons</taxon>
        <taxon>Gunneridae</taxon>
        <taxon>Pentapetalae</taxon>
        <taxon>asterids</taxon>
        <taxon>lamiids</taxon>
        <taxon>Boraginales</taxon>
        <taxon>Boraginaceae</taxon>
        <taxon>Boraginoideae</taxon>
        <taxon>Lithospermeae</taxon>
        <taxon>Lithospermum</taxon>
    </lineage>
</organism>
<feature type="transmembrane region" description="Helical" evidence="9">
    <location>
        <begin position="115"/>
        <end position="134"/>
    </location>
</feature>
<keyword evidence="7 9" id="KW-1133">Transmembrane helix</keyword>
<feature type="transmembrane region" description="Helical" evidence="9">
    <location>
        <begin position="171"/>
        <end position="190"/>
    </location>
</feature>
<evidence type="ECO:0000256" key="2">
    <source>
        <dbReference type="ARBA" id="ARBA00009045"/>
    </source>
</evidence>
<evidence type="ECO:0000256" key="3">
    <source>
        <dbReference type="ARBA" id="ARBA00022670"/>
    </source>
</evidence>
<feature type="transmembrane region" description="Helical" evidence="9">
    <location>
        <begin position="250"/>
        <end position="270"/>
    </location>
</feature>
<dbReference type="Proteomes" id="UP001454036">
    <property type="component" value="Unassembled WGS sequence"/>
</dbReference>
<evidence type="ECO:0000256" key="5">
    <source>
        <dbReference type="ARBA" id="ARBA00022801"/>
    </source>
</evidence>
<protein>
    <submittedName>
        <fullName evidence="11">Serine protease</fullName>
    </submittedName>
</protein>
<dbReference type="InterPro" id="IPR022764">
    <property type="entry name" value="Peptidase_S54_rhomboid_dom"/>
</dbReference>
<dbReference type="GO" id="GO:0006508">
    <property type="term" value="P:proteolysis"/>
    <property type="evidence" value="ECO:0007669"/>
    <property type="project" value="UniProtKB-KW"/>
</dbReference>
<feature type="domain" description="Peptidase S54 rhomboid" evidence="10">
    <location>
        <begin position="153"/>
        <end position="301"/>
    </location>
</feature>
<evidence type="ECO:0000256" key="8">
    <source>
        <dbReference type="ARBA" id="ARBA00023136"/>
    </source>
</evidence>
<accession>A0AAV3QY33</accession>
<keyword evidence="5" id="KW-0378">Hydrolase</keyword>
<comment type="similarity">
    <text evidence="2">Belongs to the peptidase S54 family.</text>
</comment>
<sequence>MQRLMYKLLTKTPQKPLYSPSPSPSKNGFFTHYTTFPHSKNALITQPNNFSNGVFSNSPFVKHFLTNILSKCQNKGVYGTLYGDFKALLSTRSFHSLNSYNRGWRSGSQRLTSDGVIWTLILSNVAVFMLWRVADRSFMTKNFMISIDNLKNGRIHTLITHAFSHMDMSHLFSNMLGLYFFGTSIGRNFGPKYLLKLYLAGAVVGAVFHLGYHALTSPSMKGFGSSALGASGAVNAIMLLEIFLFPRNTIYLEFFIPMPAFVLGILIIGQDVYRIMKGDSRISGASHLGGAAVAAVAWALITRRIY</sequence>
<dbReference type="Gene3D" id="1.20.1540.10">
    <property type="entry name" value="Rhomboid-like"/>
    <property type="match status" value="1"/>
</dbReference>
<comment type="caution">
    <text evidence="11">The sequence shown here is derived from an EMBL/GenBank/DDBJ whole genome shotgun (WGS) entry which is preliminary data.</text>
</comment>
<evidence type="ECO:0000256" key="7">
    <source>
        <dbReference type="ARBA" id="ARBA00022989"/>
    </source>
</evidence>
<name>A0AAV3QY33_LITER</name>
<dbReference type="GO" id="GO:0016020">
    <property type="term" value="C:membrane"/>
    <property type="evidence" value="ECO:0007669"/>
    <property type="project" value="UniProtKB-SubCell"/>
</dbReference>
<evidence type="ECO:0000259" key="10">
    <source>
        <dbReference type="Pfam" id="PF01694"/>
    </source>
</evidence>
<keyword evidence="6" id="KW-0809">Transit peptide</keyword>
<evidence type="ECO:0000256" key="9">
    <source>
        <dbReference type="SAM" id="Phobius"/>
    </source>
</evidence>
<keyword evidence="4 9" id="KW-0812">Transmembrane</keyword>
<dbReference type="Pfam" id="PF01694">
    <property type="entry name" value="Rhomboid"/>
    <property type="match status" value="1"/>
</dbReference>
<comment type="subcellular location">
    <subcellularLocation>
        <location evidence="1">Membrane</location>
        <topology evidence="1">Multi-pass membrane protein</topology>
    </subcellularLocation>
</comment>
<dbReference type="PANTHER" id="PTHR43731">
    <property type="entry name" value="RHOMBOID PROTEASE"/>
    <property type="match status" value="1"/>
</dbReference>
<feature type="transmembrane region" description="Helical" evidence="9">
    <location>
        <begin position="227"/>
        <end position="245"/>
    </location>
</feature>
<dbReference type="AlphaFoldDB" id="A0AAV3QY33"/>
<evidence type="ECO:0000313" key="12">
    <source>
        <dbReference type="Proteomes" id="UP001454036"/>
    </source>
</evidence>
<dbReference type="EMBL" id="BAABME010006488">
    <property type="protein sequence ID" value="GAA0168495.1"/>
    <property type="molecule type" value="Genomic_DNA"/>
</dbReference>
<reference evidence="11 12" key="1">
    <citation type="submission" date="2024-01" db="EMBL/GenBank/DDBJ databases">
        <title>The complete chloroplast genome sequence of Lithospermum erythrorhizon: insights into the phylogenetic relationship among Boraginaceae species and the maternal lineages of purple gromwells.</title>
        <authorList>
            <person name="Okada T."/>
            <person name="Watanabe K."/>
        </authorList>
    </citation>
    <scope>NUCLEOTIDE SEQUENCE [LARGE SCALE GENOMIC DNA]</scope>
</reference>
<gene>
    <name evidence="11" type="ORF">LIER_23201</name>
</gene>
<dbReference type="SUPFAM" id="SSF144091">
    <property type="entry name" value="Rhomboid-like"/>
    <property type="match status" value="1"/>
</dbReference>
<dbReference type="FunFam" id="1.20.1540.10:FF:000018">
    <property type="entry name" value="RHOMBOID-like protein 12, mitochondrial"/>
    <property type="match status" value="1"/>
</dbReference>
<evidence type="ECO:0000256" key="4">
    <source>
        <dbReference type="ARBA" id="ARBA00022692"/>
    </source>
</evidence>
<keyword evidence="8 9" id="KW-0472">Membrane</keyword>
<evidence type="ECO:0000256" key="6">
    <source>
        <dbReference type="ARBA" id="ARBA00022946"/>
    </source>
</evidence>
<dbReference type="InterPro" id="IPR035952">
    <property type="entry name" value="Rhomboid-like_sf"/>
</dbReference>
<evidence type="ECO:0000256" key="1">
    <source>
        <dbReference type="ARBA" id="ARBA00004141"/>
    </source>
</evidence>
<feature type="transmembrane region" description="Helical" evidence="9">
    <location>
        <begin position="197"/>
        <end position="215"/>
    </location>
</feature>
<keyword evidence="3 11" id="KW-0645">Protease</keyword>
<feature type="transmembrane region" description="Helical" evidence="9">
    <location>
        <begin position="282"/>
        <end position="301"/>
    </location>
</feature>
<dbReference type="GO" id="GO:0004252">
    <property type="term" value="F:serine-type endopeptidase activity"/>
    <property type="evidence" value="ECO:0007669"/>
    <property type="project" value="InterPro"/>
</dbReference>